<protein>
    <submittedName>
        <fullName evidence="2">Slr8014 protein</fullName>
    </submittedName>
</protein>
<evidence type="ECO:0000259" key="1">
    <source>
        <dbReference type="Pfam" id="PF13470"/>
    </source>
</evidence>
<dbReference type="Proteomes" id="UP000001425">
    <property type="component" value="Plasmid pSYSG"/>
</dbReference>
<dbReference type="Gene3D" id="3.40.50.1010">
    <property type="entry name" value="5'-nuclease"/>
    <property type="match status" value="1"/>
</dbReference>
<evidence type="ECO:0000313" key="3">
    <source>
        <dbReference type="Proteomes" id="UP000001425"/>
    </source>
</evidence>
<dbReference type="InterPro" id="IPR029060">
    <property type="entry name" value="PIN-like_dom_sf"/>
</dbReference>
<sequence length="141" mass="15995">MKVLLDTNIVLDLLLEREPFIEETIAIFEEIEQGNIEAYIAATTVTNIFYIIRKNKSREVALIAVKRLLIGLQLCPVNLQVIEVALDINLRDFEDSVQLACATVNQLTAIITRDTKDFVESPLPIYSPAECLYRVKTNKLD</sequence>
<keyword evidence="3" id="KW-1185">Reference proteome</keyword>
<name>Q6ZE78_SYNY3</name>
<feature type="domain" description="PIN" evidence="1">
    <location>
        <begin position="2"/>
        <end position="116"/>
    </location>
</feature>
<reference evidence="2 3" key="1">
    <citation type="journal article" date="2003" name="DNA Res.">
        <title>Structural analysis of four large plasmids harboring in a unicellular cyanobacterium, Synechocystis sp. PCC 6803.</title>
        <authorList>
            <person name="Kaneko T."/>
            <person name="Nakamura Y."/>
            <person name="Sasamoto S."/>
            <person name="Watanabe A."/>
            <person name="Kohara M."/>
            <person name="Matsumoto M."/>
            <person name="Shimpo S."/>
            <person name="Yamada M."/>
            <person name="Tabata S."/>
        </authorList>
    </citation>
    <scope>NUCLEOTIDE SEQUENCE [LARGE SCALE GENOMIC DNA]</scope>
    <source>
        <strain evidence="3">ATCC 27184 / PCC 6803 / Kazusa</strain>
    </source>
</reference>
<dbReference type="EMBL" id="AP004312">
    <property type="protein sequence ID" value="BAD02022.1"/>
    <property type="molecule type" value="Genomic_DNA"/>
</dbReference>
<dbReference type="InParanoid" id="Q6ZE78"/>
<keyword evidence="2" id="KW-0614">Plasmid</keyword>
<dbReference type="AlphaFoldDB" id="Q6ZE78"/>
<gene>
    <name evidence="2" type="ordered locus">slr8014</name>
</gene>
<dbReference type="SUPFAM" id="SSF88723">
    <property type="entry name" value="PIN domain-like"/>
    <property type="match status" value="1"/>
</dbReference>
<organism evidence="2 3">
    <name type="scientific">Synechocystis sp. (strain ATCC 27184 / PCC 6803 / Kazusa)</name>
    <dbReference type="NCBI Taxonomy" id="1111708"/>
    <lineage>
        <taxon>Bacteria</taxon>
        <taxon>Bacillati</taxon>
        <taxon>Cyanobacteriota</taxon>
        <taxon>Cyanophyceae</taxon>
        <taxon>Synechococcales</taxon>
        <taxon>Merismopediaceae</taxon>
        <taxon>Synechocystis</taxon>
    </lineage>
</organism>
<accession>Q6ZE78</accession>
<evidence type="ECO:0000313" key="2">
    <source>
        <dbReference type="EMBL" id="BAD02022.1"/>
    </source>
</evidence>
<proteinExistence type="predicted"/>
<dbReference type="EnsemblBacteria" id="BAD02022">
    <property type="protein sequence ID" value="BAD02022"/>
    <property type="gene ID" value="BAD02022"/>
</dbReference>
<dbReference type="InterPro" id="IPR002716">
    <property type="entry name" value="PIN_dom"/>
</dbReference>
<dbReference type="KEGG" id="syn:slr8014"/>
<dbReference type="Pfam" id="PF13470">
    <property type="entry name" value="PIN_3"/>
    <property type="match status" value="1"/>
</dbReference>
<geneLocation type="plasmid" evidence="2 3">
    <name>pSYSG</name>
</geneLocation>